<name>A0AAN7T2Z4_9EURO</name>
<dbReference type="EMBL" id="JAVRRJ010000003">
    <property type="protein sequence ID" value="KAK5086967.1"/>
    <property type="molecule type" value="Genomic_DNA"/>
</dbReference>
<gene>
    <name evidence="1" type="ORF">LTR05_004138</name>
</gene>
<reference evidence="1 2" key="1">
    <citation type="submission" date="2023-08" db="EMBL/GenBank/DDBJ databases">
        <title>Black Yeasts Isolated from many extreme environments.</title>
        <authorList>
            <person name="Coleine C."/>
            <person name="Stajich J.E."/>
            <person name="Selbmann L."/>
        </authorList>
    </citation>
    <scope>NUCLEOTIDE SEQUENCE [LARGE SCALE GENOMIC DNA]</scope>
    <source>
        <strain evidence="1 2">CCFEE 5910</strain>
    </source>
</reference>
<evidence type="ECO:0000313" key="2">
    <source>
        <dbReference type="Proteomes" id="UP001309876"/>
    </source>
</evidence>
<dbReference type="Proteomes" id="UP001309876">
    <property type="component" value="Unassembled WGS sequence"/>
</dbReference>
<keyword evidence="2" id="KW-1185">Reference proteome</keyword>
<comment type="caution">
    <text evidence="1">The sequence shown here is derived from an EMBL/GenBank/DDBJ whole genome shotgun (WGS) entry which is preliminary data.</text>
</comment>
<accession>A0AAN7T2Z4</accession>
<organism evidence="1 2">
    <name type="scientific">Lithohypha guttulata</name>
    <dbReference type="NCBI Taxonomy" id="1690604"/>
    <lineage>
        <taxon>Eukaryota</taxon>
        <taxon>Fungi</taxon>
        <taxon>Dikarya</taxon>
        <taxon>Ascomycota</taxon>
        <taxon>Pezizomycotina</taxon>
        <taxon>Eurotiomycetes</taxon>
        <taxon>Chaetothyriomycetidae</taxon>
        <taxon>Chaetothyriales</taxon>
        <taxon>Trichomeriaceae</taxon>
        <taxon>Lithohypha</taxon>
    </lineage>
</organism>
<dbReference type="AlphaFoldDB" id="A0AAN7T2Z4"/>
<sequence length="133" mass="15041">MSKPASTKMRDSITTVATEQIQEFVVTLYRPQTFQFHILRLLLLTRQSSTDTLVIMIVEHSMSQASTDRQCVTITSTCISMRTHIVQPRSKQTTYTLETMSACTQTEENLASHQSLPAITILLGQKSMYILNL</sequence>
<evidence type="ECO:0000313" key="1">
    <source>
        <dbReference type="EMBL" id="KAK5086967.1"/>
    </source>
</evidence>
<protein>
    <submittedName>
        <fullName evidence="1">Uncharacterized protein</fullName>
    </submittedName>
</protein>
<proteinExistence type="predicted"/>